<dbReference type="InterPro" id="IPR011114">
    <property type="entry name" value="RuvA_C"/>
</dbReference>
<reference evidence="8 9" key="1">
    <citation type="journal article" date="2015" name="Genome Announc.">
        <title>Expanding the biotechnology potential of lactobacilli through comparative genomics of 213 strains and associated genera.</title>
        <authorList>
            <person name="Sun Z."/>
            <person name="Harris H.M."/>
            <person name="McCann A."/>
            <person name="Guo C."/>
            <person name="Argimon S."/>
            <person name="Zhang W."/>
            <person name="Yang X."/>
            <person name="Jeffery I.B."/>
            <person name="Cooney J.C."/>
            <person name="Kagawa T.F."/>
            <person name="Liu W."/>
            <person name="Song Y."/>
            <person name="Salvetti E."/>
            <person name="Wrobel A."/>
            <person name="Rasinkangas P."/>
            <person name="Parkhill J."/>
            <person name="Rea M.C."/>
            <person name="O'Sullivan O."/>
            <person name="Ritari J."/>
            <person name="Douillard F.P."/>
            <person name="Paul Ross R."/>
            <person name="Yang R."/>
            <person name="Briner A.E."/>
            <person name="Felis G.E."/>
            <person name="de Vos W.M."/>
            <person name="Barrangou R."/>
            <person name="Klaenhammer T.R."/>
            <person name="Caufield P.W."/>
            <person name="Cui Y."/>
            <person name="Zhang H."/>
            <person name="O'Toole P.W."/>
        </authorList>
    </citation>
    <scope>NUCLEOTIDE SEQUENCE [LARGE SCALE GENOMIC DNA]</scope>
    <source>
        <strain evidence="8 9">DSM 18527</strain>
    </source>
</reference>
<feature type="domain" description="Helix-hairpin-helix DNA-binding motif class 1" evidence="7">
    <location>
        <begin position="105"/>
        <end position="124"/>
    </location>
</feature>
<dbReference type="PATRIC" id="fig|1423734.3.peg.337"/>
<feature type="domain" description="Helix-hairpin-helix DNA-binding motif class 1" evidence="7">
    <location>
        <begin position="70"/>
        <end position="89"/>
    </location>
</feature>
<dbReference type="InterPro" id="IPR012340">
    <property type="entry name" value="NA-bd_OB-fold"/>
</dbReference>
<dbReference type="SUPFAM" id="SSF47781">
    <property type="entry name" value="RuvA domain 2-like"/>
    <property type="match status" value="1"/>
</dbReference>
<protein>
    <recommendedName>
        <fullName evidence="6">Holliday junction branch migration complex subunit RuvA</fullName>
    </recommendedName>
</protein>
<evidence type="ECO:0000256" key="5">
    <source>
        <dbReference type="ARBA" id="ARBA00023204"/>
    </source>
</evidence>
<evidence type="ECO:0000256" key="1">
    <source>
        <dbReference type="ARBA" id="ARBA00022490"/>
    </source>
</evidence>
<keyword evidence="8" id="KW-0547">Nucleotide-binding</keyword>
<keyword evidence="3 6" id="KW-0238">DNA-binding</keyword>
<evidence type="ECO:0000256" key="4">
    <source>
        <dbReference type="ARBA" id="ARBA00023172"/>
    </source>
</evidence>
<dbReference type="RefSeq" id="WP_035452730.1">
    <property type="nucleotide sequence ID" value="NZ_AZGA01000070.1"/>
</dbReference>
<dbReference type="SUPFAM" id="SSF50249">
    <property type="entry name" value="Nucleic acid-binding proteins"/>
    <property type="match status" value="1"/>
</dbReference>
<gene>
    <name evidence="6" type="primary">ruvA</name>
    <name evidence="8" type="ORF">FC83_GL000337</name>
</gene>
<comment type="function">
    <text evidence="6">The RuvA-RuvB-RuvC complex processes Holliday junction (HJ) DNA during genetic recombination and DNA repair, while the RuvA-RuvB complex plays an important role in the rescue of blocked DNA replication forks via replication fork reversal (RFR). RuvA specifically binds to HJ cruciform DNA, conferring on it an open structure. The RuvB hexamer acts as an ATP-dependent pump, pulling dsDNA into and through the RuvAB complex. HJ branch migration allows RuvC to scan DNA until it finds its consensus sequence, where it cleaves and resolves the cruciform DNA.</text>
</comment>
<dbReference type="STRING" id="1423734.FC83_GL000337"/>
<dbReference type="GO" id="GO:0009379">
    <property type="term" value="C:Holliday junction helicase complex"/>
    <property type="evidence" value="ECO:0007669"/>
    <property type="project" value="InterPro"/>
</dbReference>
<comment type="subunit">
    <text evidence="6">Homotetramer. Forms an RuvA(8)-RuvB(12)-Holliday junction (HJ) complex. HJ DNA is sandwiched between 2 RuvA tetramers; dsDNA enters through RuvA and exits via RuvB. An RuvB hexamer assembles on each DNA strand where it exits the tetramer. Each RuvB hexamer is contacted by two RuvA subunits (via domain III) on 2 adjacent RuvB subunits; this complex drives branch migration. In the full resolvosome a probable DNA-RuvA(4)-RuvB(12)-RuvC(2) complex forms which resolves the HJ.</text>
</comment>
<dbReference type="NCBIfam" id="TIGR00084">
    <property type="entry name" value="ruvA"/>
    <property type="match status" value="1"/>
</dbReference>
<sequence length="204" mass="22287">MYEYFVGQITRIETGYIVLETNGIGYKLLVANPYAFTENQQVKVYVYQAISDSAQLLYGFVDLDEKQVFELLIGVTGIGPKSALAILAASNHDGLIGAIQQENVRYLTKFPGVGKKTAQQIIIDLRDKVTKLGLSSTATLPVSDEIELLPPEAKGNQSLKDALAALGALGFSRRDVAKIVTQLEAFEAQSTDAYLREGLRLLTK</sequence>
<dbReference type="Proteomes" id="UP000051236">
    <property type="component" value="Unassembled WGS sequence"/>
</dbReference>
<dbReference type="Gene3D" id="2.40.50.140">
    <property type="entry name" value="Nucleic acid-binding proteins"/>
    <property type="match status" value="1"/>
</dbReference>
<dbReference type="GO" id="GO:0048476">
    <property type="term" value="C:Holliday junction resolvase complex"/>
    <property type="evidence" value="ECO:0007669"/>
    <property type="project" value="UniProtKB-UniRule"/>
</dbReference>
<dbReference type="HAMAP" id="MF_00031">
    <property type="entry name" value="DNA_HJ_migration_RuvA"/>
    <property type="match status" value="1"/>
</dbReference>
<dbReference type="EMBL" id="AZGA01000070">
    <property type="protein sequence ID" value="KRM32472.1"/>
    <property type="molecule type" value="Genomic_DNA"/>
</dbReference>
<keyword evidence="1 6" id="KW-0963">Cytoplasm</keyword>
<dbReference type="Pfam" id="PF14520">
    <property type="entry name" value="HHH_5"/>
    <property type="match status" value="1"/>
</dbReference>
<dbReference type="CDD" id="cd14332">
    <property type="entry name" value="UBA_RuvA_C"/>
    <property type="match status" value="1"/>
</dbReference>
<dbReference type="GO" id="GO:0009378">
    <property type="term" value="F:four-way junction helicase activity"/>
    <property type="evidence" value="ECO:0007669"/>
    <property type="project" value="InterPro"/>
</dbReference>
<keyword evidence="8" id="KW-0347">Helicase</keyword>
<comment type="domain">
    <text evidence="6">Has three domains with a flexible linker between the domains II and III and assumes an 'L' shape. Domain III is highly mobile and contacts RuvB.</text>
</comment>
<evidence type="ECO:0000256" key="6">
    <source>
        <dbReference type="HAMAP-Rule" id="MF_00031"/>
    </source>
</evidence>
<dbReference type="SMART" id="SM00278">
    <property type="entry name" value="HhH1"/>
    <property type="match status" value="2"/>
</dbReference>
<comment type="similarity">
    <text evidence="6">Belongs to the RuvA family.</text>
</comment>
<name>X0PRU2_9LACO</name>
<keyword evidence="2 6" id="KW-0227">DNA damage</keyword>
<keyword evidence="9" id="KW-1185">Reference proteome</keyword>
<dbReference type="Gene3D" id="1.10.8.10">
    <property type="entry name" value="DNA helicase RuvA subunit, C-terminal domain"/>
    <property type="match status" value="1"/>
</dbReference>
<comment type="caution">
    <text evidence="6">Lacks conserved residue(s) required for the propagation of feature annotation.</text>
</comment>
<organism evidence="8 9">
    <name type="scientific">Agrilactobacillus composti DSM 18527 = JCM 14202</name>
    <dbReference type="NCBI Taxonomy" id="1423734"/>
    <lineage>
        <taxon>Bacteria</taxon>
        <taxon>Bacillati</taxon>
        <taxon>Bacillota</taxon>
        <taxon>Bacilli</taxon>
        <taxon>Lactobacillales</taxon>
        <taxon>Lactobacillaceae</taxon>
        <taxon>Agrilactobacillus</taxon>
    </lineage>
</organism>
<evidence type="ECO:0000256" key="3">
    <source>
        <dbReference type="ARBA" id="ARBA00023125"/>
    </source>
</evidence>
<comment type="subcellular location">
    <subcellularLocation>
        <location evidence="6">Cytoplasm</location>
    </subcellularLocation>
</comment>
<evidence type="ECO:0000313" key="9">
    <source>
        <dbReference type="Proteomes" id="UP000051236"/>
    </source>
</evidence>
<dbReference type="GO" id="GO:0005524">
    <property type="term" value="F:ATP binding"/>
    <property type="evidence" value="ECO:0007669"/>
    <property type="project" value="InterPro"/>
</dbReference>
<keyword evidence="8" id="KW-0378">Hydrolase</keyword>
<dbReference type="InterPro" id="IPR010994">
    <property type="entry name" value="RuvA_2-like"/>
</dbReference>
<feature type="region of interest" description="Domain III" evidence="6">
    <location>
        <begin position="154"/>
        <end position="204"/>
    </location>
</feature>
<dbReference type="Pfam" id="PF01330">
    <property type="entry name" value="RuvA_N"/>
    <property type="match status" value="1"/>
</dbReference>
<dbReference type="AlphaFoldDB" id="X0PRU2"/>
<dbReference type="Pfam" id="PF07499">
    <property type="entry name" value="RuvA_C"/>
    <property type="match status" value="1"/>
</dbReference>
<dbReference type="GO" id="GO:0006281">
    <property type="term" value="P:DNA repair"/>
    <property type="evidence" value="ECO:0007669"/>
    <property type="project" value="UniProtKB-UniRule"/>
</dbReference>
<dbReference type="InterPro" id="IPR036267">
    <property type="entry name" value="RuvA_C_sf"/>
</dbReference>
<keyword evidence="8" id="KW-0067">ATP-binding</keyword>
<keyword evidence="4 6" id="KW-0233">DNA recombination</keyword>
<dbReference type="Gene3D" id="1.10.150.20">
    <property type="entry name" value="5' to 3' exonuclease, C-terminal subdomain"/>
    <property type="match status" value="1"/>
</dbReference>
<evidence type="ECO:0000313" key="8">
    <source>
        <dbReference type="EMBL" id="KRM32472.1"/>
    </source>
</evidence>
<dbReference type="SUPFAM" id="SSF46929">
    <property type="entry name" value="DNA helicase RuvA subunit, C-terminal domain"/>
    <property type="match status" value="1"/>
</dbReference>
<dbReference type="GO" id="GO:0005737">
    <property type="term" value="C:cytoplasm"/>
    <property type="evidence" value="ECO:0007669"/>
    <property type="project" value="UniProtKB-SubCell"/>
</dbReference>
<evidence type="ECO:0000259" key="7">
    <source>
        <dbReference type="SMART" id="SM00278"/>
    </source>
</evidence>
<evidence type="ECO:0000256" key="2">
    <source>
        <dbReference type="ARBA" id="ARBA00022763"/>
    </source>
</evidence>
<proteinExistence type="inferred from homology"/>
<dbReference type="OrthoDB" id="5293449at2"/>
<dbReference type="InterPro" id="IPR013849">
    <property type="entry name" value="DNA_helicase_Holl-junc_RuvA_I"/>
</dbReference>
<dbReference type="InterPro" id="IPR000085">
    <property type="entry name" value="RuvA"/>
</dbReference>
<dbReference type="GO" id="GO:0006310">
    <property type="term" value="P:DNA recombination"/>
    <property type="evidence" value="ECO:0007669"/>
    <property type="project" value="UniProtKB-UniRule"/>
</dbReference>
<dbReference type="eggNOG" id="COG0632">
    <property type="taxonomic scope" value="Bacteria"/>
</dbReference>
<dbReference type="GO" id="GO:0000400">
    <property type="term" value="F:four-way junction DNA binding"/>
    <property type="evidence" value="ECO:0007669"/>
    <property type="project" value="UniProtKB-UniRule"/>
</dbReference>
<accession>X0PRU2</accession>
<dbReference type="InterPro" id="IPR003583">
    <property type="entry name" value="Hlx-hairpin-Hlx_DNA-bd_motif"/>
</dbReference>
<keyword evidence="5 6" id="KW-0234">DNA repair</keyword>
<comment type="caution">
    <text evidence="8">The sequence shown here is derived from an EMBL/GenBank/DDBJ whole genome shotgun (WGS) entry which is preliminary data.</text>
</comment>